<evidence type="ECO:0000256" key="4">
    <source>
        <dbReference type="ARBA" id="ARBA00022837"/>
    </source>
</evidence>
<keyword evidence="2" id="KW-0964">Secreted</keyword>
<dbReference type="Pfam" id="PF18884">
    <property type="entry name" value="TSP3_bac"/>
    <property type="match status" value="3"/>
</dbReference>
<dbReference type="InterPro" id="IPR059100">
    <property type="entry name" value="TSP3_bac"/>
</dbReference>
<sequence>MFDNTQSNSNSGHLNLDDLNKNKNYPFKPVDSEKKLSGLKGPIEDILADSETDLPTGQLPADQNKNNSLNLKKMSAVPSMAERVAKDNYDQTNNNNIVAGAPLASRPTKGKFFIILIIALIILIFGIAAVFAYNYLVKNKSASPTLAPNESLQKLLETLNEEQKNDNTVQNNNTPLSEPLVKTDSDSDGLSDERELELGTNPSSSDTDNDGLSDSEEINIYEINPILKDTDSDGYDDGAEVKNGYDPALPGNAKLIK</sequence>
<gene>
    <name evidence="7" type="ORF">COU23_02755</name>
</gene>
<dbReference type="Gene3D" id="4.10.1080.10">
    <property type="entry name" value="TSP type-3 repeat"/>
    <property type="match status" value="1"/>
</dbReference>
<dbReference type="PANTHER" id="PTHR37467:SF1">
    <property type="entry name" value="EXPORTED CALCIUM-BINDING GLYCOPROTEIN"/>
    <property type="match status" value="1"/>
</dbReference>
<name>A0A2M6WA85_9BACT</name>
<evidence type="ECO:0000256" key="1">
    <source>
        <dbReference type="ARBA" id="ARBA00004613"/>
    </source>
</evidence>
<evidence type="ECO:0000256" key="3">
    <source>
        <dbReference type="ARBA" id="ARBA00022729"/>
    </source>
</evidence>
<feature type="compositionally biased region" description="Polar residues" evidence="5">
    <location>
        <begin position="1"/>
        <end position="13"/>
    </location>
</feature>
<dbReference type="GO" id="GO:0005509">
    <property type="term" value="F:calcium ion binding"/>
    <property type="evidence" value="ECO:0007669"/>
    <property type="project" value="InterPro"/>
</dbReference>
<organism evidence="7 8">
    <name type="scientific">Candidatus Kuenenbacteria bacterium CG10_big_fil_rev_8_21_14_0_10_36_11</name>
    <dbReference type="NCBI Taxonomy" id="1974618"/>
    <lineage>
        <taxon>Bacteria</taxon>
        <taxon>Candidatus Kueneniibacteriota</taxon>
    </lineage>
</organism>
<keyword evidence="3" id="KW-0732">Signal</keyword>
<proteinExistence type="predicted"/>
<feature type="region of interest" description="Disordered" evidence="5">
    <location>
        <begin position="162"/>
        <end position="257"/>
    </location>
</feature>
<dbReference type="PANTHER" id="PTHR37467">
    <property type="entry name" value="EXPORTED CALCIUM-BINDING GLYCOPROTEIN-RELATED"/>
    <property type="match status" value="1"/>
</dbReference>
<dbReference type="Proteomes" id="UP000231464">
    <property type="component" value="Unassembled WGS sequence"/>
</dbReference>
<dbReference type="InterPro" id="IPR053180">
    <property type="entry name" value="Ca-binding_acidic-repeat"/>
</dbReference>
<comment type="subcellular location">
    <subcellularLocation>
        <location evidence="1">Secreted</location>
    </subcellularLocation>
</comment>
<reference evidence="8" key="1">
    <citation type="submission" date="2017-09" db="EMBL/GenBank/DDBJ databases">
        <title>Depth-based differentiation of microbial function through sediment-hosted aquifers and enrichment of novel symbionts in the deep terrestrial subsurface.</title>
        <authorList>
            <person name="Probst A.J."/>
            <person name="Ladd B."/>
            <person name="Jarett J.K."/>
            <person name="Geller-Mcgrath D.E."/>
            <person name="Sieber C.M.K."/>
            <person name="Emerson J.B."/>
            <person name="Anantharaman K."/>
            <person name="Thomas B.C."/>
            <person name="Malmstrom R."/>
            <person name="Stieglmeier M."/>
            <person name="Klingl A."/>
            <person name="Woyke T."/>
            <person name="Ryan C.M."/>
            <person name="Banfield J.F."/>
        </authorList>
    </citation>
    <scope>NUCLEOTIDE SEQUENCE [LARGE SCALE GENOMIC DNA]</scope>
</reference>
<keyword evidence="6" id="KW-0812">Transmembrane</keyword>
<feature type="compositionally biased region" description="Acidic residues" evidence="5">
    <location>
        <begin position="207"/>
        <end position="219"/>
    </location>
</feature>
<evidence type="ECO:0000256" key="5">
    <source>
        <dbReference type="SAM" id="MobiDB-lite"/>
    </source>
</evidence>
<evidence type="ECO:0000313" key="8">
    <source>
        <dbReference type="Proteomes" id="UP000231464"/>
    </source>
</evidence>
<protein>
    <submittedName>
        <fullName evidence="7">Uncharacterized protein</fullName>
    </submittedName>
</protein>
<dbReference type="AlphaFoldDB" id="A0A2M6WA85"/>
<feature type="transmembrane region" description="Helical" evidence="6">
    <location>
        <begin position="112"/>
        <end position="136"/>
    </location>
</feature>
<feature type="compositionally biased region" description="Polar residues" evidence="5">
    <location>
        <begin position="166"/>
        <end position="176"/>
    </location>
</feature>
<dbReference type="EMBL" id="PFBP01000043">
    <property type="protein sequence ID" value="PIT89651.1"/>
    <property type="molecule type" value="Genomic_DNA"/>
</dbReference>
<evidence type="ECO:0000313" key="7">
    <source>
        <dbReference type="EMBL" id="PIT89651.1"/>
    </source>
</evidence>
<evidence type="ECO:0000256" key="6">
    <source>
        <dbReference type="SAM" id="Phobius"/>
    </source>
</evidence>
<dbReference type="InterPro" id="IPR028974">
    <property type="entry name" value="TSP_type-3_rpt"/>
</dbReference>
<keyword evidence="6" id="KW-1133">Transmembrane helix</keyword>
<feature type="region of interest" description="Disordered" evidence="5">
    <location>
        <begin position="1"/>
        <end position="33"/>
    </location>
</feature>
<dbReference type="SUPFAM" id="SSF103647">
    <property type="entry name" value="TSP type-3 repeat"/>
    <property type="match status" value="1"/>
</dbReference>
<comment type="caution">
    <text evidence="7">The sequence shown here is derived from an EMBL/GenBank/DDBJ whole genome shotgun (WGS) entry which is preliminary data.</text>
</comment>
<evidence type="ECO:0000256" key="2">
    <source>
        <dbReference type="ARBA" id="ARBA00022525"/>
    </source>
</evidence>
<accession>A0A2M6WA85</accession>
<feature type="compositionally biased region" description="Basic and acidic residues" evidence="5">
    <location>
        <begin position="181"/>
        <end position="197"/>
    </location>
</feature>
<keyword evidence="6" id="KW-0472">Membrane</keyword>
<keyword evidence="4" id="KW-0106">Calcium</keyword>